<feature type="region of interest" description="Disordered" evidence="1">
    <location>
        <begin position="1"/>
        <end position="68"/>
    </location>
</feature>
<feature type="region of interest" description="Disordered" evidence="1">
    <location>
        <begin position="440"/>
        <end position="464"/>
    </location>
</feature>
<gene>
    <name evidence="2" type="ORF">LshimejAT787_0408480</name>
</gene>
<evidence type="ECO:0000256" key="1">
    <source>
        <dbReference type="SAM" id="MobiDB-lite"/>
    </source>
</evidence>
<dbReference type="OrthoDB" id="3056461at2759"/>
<feature type="compositionally biased region" description="Acidic residues" evidence="1">
    <location>
        <begin position="443"/>
        <end position="464"/>
    </location>
</feature>
<reference evidence="2" key="1">
    <citation type="submission" date="2022-07" db="EMBL/GenBank/DDBJ databases">
        <title>The genome of Lyophyllum shimeji provides insight into the initial evolution of ectomycorrhizal fungal genome.</title>
        <authorList>
            <person name="Kobayashi Y."/>
            <person name="Shibata T."/>
            <person name="Hirakawa H."/>
            <person name="Shigenobu S."/>
            <person name="Nishiyama T."/>
            <person name="Yamada A."/>
            <person name="Hasebe M."/>
            <person name="Kawaguchi M."/>
        </authorList>
    </citation>
    <scope>NUCLEOTIDE SEQUENCE</scope>
    <source>
        <strain evidence="2">AT787</strain>
    </source>
</reference>
<feature type="compositionally biased region" description="Polar residues" evidence="1">
    <location>
        <begin position="26"/>
        <end position="37"/>
    </location>
</feature>
<name>A0A9P3ULY2_LYOSH</name>
<feature type="compositionally biased region" description="Polar residues" evidence="1">
    <location>
        <begin position="7"/>
        <end position="16"/>
    </location>
</feature>
<accession>A0A9P3ULY2</accession>
<dbReference type="AlphaFoldDB" id="A0A9P3ULY2"/>
<organism evidence="2 3">
    <name type="scientific">Lyophyllum shimeji</name>
    <name type="common">Hon-shimeji</name>
    <name type="synonym">Tricholoma shimeji</name>
    <dbReference type="NCBI Taxonomy" id="47721"/>
    <lineage>
        <taxon>Eukaryota</taxon>
        <taxon>Fungi</taxon>
        <taxon>Dikarya</taxon>
        <taxon>Basidiomycota</taxon>
        <taxon>Agaricomycotina</taxon>
        <taxon>Agaricomycetes</taxon>
        <taxon>Agaricomycetidae</taxon>
        <taxon>Agaricales</taxon>
        <taxon>Tricholomatineae</taxon>
        <taxon>Lyophyllaceae</taxon>
        <taxon>Lyophyllum</taxon>
    </lineage>
</organism>
<dbReference type="Proteomes" id="UP001063166">
    <property type="component" value="Unassembled WGS sequence"/>
</dbReference>
<evidence type="ECO:0000313" key="2">
    <source>
        <dbReference type="EMBL" id="GLB37797.1"/>
    </source>
</evidence>
<feature type="compositionally biased region" description="Basic and acidic residues" evidence="1">
    <location>
        <begin position="53"/>
        <end position="68"/>
    </location>
</feature>
<dbReference type="EMBL" id="BRPK01000004">
    <property type="protein sequence ID" value="GLB37797.1"/>
    <property type="molecule type" value="Genomic_DNA"/>
</dbReference>
<proteinExistence type="predicted"/>
<feature type="compositionally biased region" description="Basic residues" evidence="1">
    <location>
        <begin position="338"/>
        <end position="349"/>
    </location>
</feature>
<evidence type="ECO:0000313" key="3">
    <source>
        <dbReference type="Proteomes" id="UP001063166"/>
    </source>
</evidence>
<feature type="region of interest" description="Disordered" evidence="1">
    <location>
        <begin position="338"/>
        <end position="362"/>
    </location>
</feature>
<protein>
    <submittedName>
        <fullName evidence="2">Uncharacterized protein</fullName>
    </submittedName>
</protein>
<comment type="caution">
    <text evidence="2">The sequence shown here is derived from an EMBL/GenBank/DDBJ whole genome shotgun (WGS) entry which is preliminary data.</text>
</comment>
<keyword evidence="3" id="KW-1185">Reference proteome</keyword>
<sequence length="464" mass="52408">MNPPTSSPTTVVNFPSSLRKRKNSTDHTNSASGTSGTKKSRTQYADRRRKAKRPSDYHLTKDEVPKEAESTKAALELHIRALWGLLDQASVPPVVTDQDKARFVRRFSSESEVRSSVNSALDENTAYIAEAGRLAGALKDSPSPGSTIAKNIERITGPALKFALKTVVSFGLLRWAPDVLGGDADSMYNLLHEYIALTTFQQAATAHAYAHMGLIVPLTDDFVLMRKLYRSFVFSYMHRIAKAEAKKPGSAKAAKQMIGVYKRRDALAKGRIDVLKAYGFNKQVLALASETEAHSDDDLPEGTEESAEAVYQIAEKEGRSEKVKKFFRMADEQRRRMAMRRNRHCRQERRRAEPATPRPSTLTVLPREVPLDWFEPAYFNDLSVRERAAYTAEGIYIALPLEKHCATWADCEKWKNLPRKEFMEKYGKAVLAQYKLPTPAEMEQLEQYEEESEEESSESEMEED</sequence>